<evidence type="ECO:0000256" key="4">
    <source>
        <dbReference type="ARBA" id="ARBA00022833"/>
    </source>
</evidence>
<evidence type="ECO:0000256" key="2">
    <source>
        <dbReference type="ARBA" id="ARBA00022737"/>
    </source>
</evidence>
<sequence length="229" mass="26290">MGEHSSNSSSVPKIRHHCLDCDETFDGKVELQRHVIHQMKKIPSQCRFCKRRYKSNCKLKAHGRLFHMEKHCPVCGKYIKDLSKHTGPKGCRASDCGKIISRKGTLPSQKRKGEKANFCHICGKNFYSRGVLYKHIGSHSGEKYFCCGVCGKSYNQKNSLKQHMLSHTGERPFSCIDCGKTFNRKETLTEHLITHTEEKPFFCVVCNKIFRHKQSLATHIRIHTGEKKP</sequence>
<evidence type="ECO:0000256" key="5">
    <source>
        <dbReference type="PROSITE-ProRule" id="PRU00042"/>
    </source>
</evidence>
<feature type="domain" description="C2H2-type" evidence="6">
    <location>
        <begin position="117"/>
        <end position="144"/>
    </location>
</feature>
<dbReference type="SMART" id="SM00355">
    <property type="entry name" value="ZnF_C2H2"/>
    <property type="match status" value="6"/>
</dbReference>
<dbReference type="Gene3D" id="3.30.160.60">
    <property type="entry name" value="Classic Zinc Finger"/>
    <property type="match status" value="5"/>
</dbReference>
<dbReference type="Pfam" id="PF13894">
    <property type="entry name" value="zf-C2H2_4"/>
    <property type="match status" value="1"/>
</dbReference>
<evidence type="ECO:0000256" key="1">
    <source>
        <dbReference type="ARBA" id="ARBA00022723"/>
    </source>
</evidence>
<keyword evidence="3 5" id="KW-0863">Zinc-finger</keyword>
<dbReference type="FunFam" id="3.30.160.60:FF:000624">
    <property type="entry name" value="zinc finger protein 697"/>
    <property type="match status" value="1"/>
</dbReference>
<dbReference type="Proteomes" id="UP001557470">
    <property type="component" value="Unassembled WGS sequence"/>
</dbReference>
<keyword evidence="4" id="KW-0862">Zinc</keyword>
<organism evidence="7 8">
    <name type="scientific">Umbra pygmaea</name>
    <name type="common">Eastern mudminnow</name>
    <dbReference type="NCBI Taxonomy" id="75934"/>
    <lineage>
        <taxon>Eukaryota</taxon>
        <taxon>Metazoa</taxon>
        <taxon>Chordata</taxon>
        <taxon>Craniata</taxon>
        <taxon>Vertebrata</taxon>
        <taxon>Euteleostomi</taxon>
        <taxon>Actinopterygii</taxon>
        <taxon>Neopterygii</taxon>
        <taxon>Teleostei</taxon>
        <taxon>Protacanthopterygii</taxon>
        <taxon>Esociformes</taxon>
        <taxon>Umbridae</taxon>
        <taxon>Umbra</taxon>
    </lineage>
</organism>
<evidence type="ECO:0000313" key="7">
    <source>
        <dbReference type="EMBL" id="KAL0969926.1"/>
    </source>
</evidence>
<dbReference type="Pfam" id="PF00096">
    <property type="entry name" value="zf-C2H2"/>
    <property type="match status" value="3"/>
</dbReference>
<protein>
    <recommendedName>
        <fullName evidence="6">C2H2-type domain-containing protein</fullName>
    </recommendedName>
</protein>
<dbReference type="FunFam" id="3.30.160.60:FF:001325">
    <property type="entry name" value="zinc finger protein 200"/>
    <property type="match status" value="1"/>
</dbReference>
<evidence type="ECO:0000259" key="6">
    <source>
        <dbReference type="PROSITE" id="PS50157"/>
    </source>
</evidence>
<dbReference type="PANTHER" id="PTHR24408:SF34">
    <property type="entry name" value="ZINC FINGER PROTEIN 672-RELATED"/>
    <property type="match status" value="1"/>
</dbReference>
<evidence type="ECO:0000256" key="3">
    <source>
        <dbReference type="ARBA" id="ARBA00022771"/>
    </source>
</evidence>
<gene>
    <name evidence="7" type="ORF">UPYG_G00234640</name>
</gene>
<keyword evidence="8" id="KW-1185">Reference proteome</keyword>
<feature type="domain" description="C2H2-type" evidence="6">
    <location>
        <begin position="201"/>
        <end position="228"/>
    </location>
</feature>
<accession>A0ABD0WWC3</accession>
<dbReference type="PROSITE" id="PS00028">
    <property type="entry name" value="ZINC_FINGER_C2H2_1"/>
    <property type="match status" value="5"/>
</dbReference>
<dbReference type="FunFam" id="3.30.160.60:FF:002343">
    <property type="entry name" value="Zinc finger protein 33A"/>
    <property type="match status" value="1"/>
</dbReference>
<comment type="caution">
    <text evidence="7">The sequence shown here is derived from an EMBL/GenBank/DDBJ whole genome shotgun (WGS) entry which is preliminary data.</text>
</comment>
<dbReference type="PROSITE" id="PS50157">
    <property type="entry name" value="ZINC_FINGER_C2H2_2"/>
    <property type="match status" value="4"/>
</dbReference>
<dbReference type="EMBL" id="JAGEUA010000007">
    <property type="protein sequence ID" value="KAL0969926.1"/>
    <property type="molecule type" value="Genomic_DNA"/>
</dbReference>
<proteinExistence type="predicted"/>
<dbReference type="GO" id="GO:0008270">
    <property type="term" value="F:zinc ion binding"/>
    <property type="evidence" value="ECO:0007669"/>
    <property type="project" value="UniProtKB-KW"/>
</dbReference>
<evidence type="ECO:0000313" key="8">
    <source>
        <dbReference type="Proteomes" id="UP001557470"/>
    </source>
</evidence>
<name>A0ABD0WWC3_UMBPY</name>
<dbReference type="SUPFAM" id="SSF57667">
    <property type="entry name" value="beta-beta-alpha zinc fingers"/>
    <property type="match status" value="2"/>
</dbReference>
<dbReference type="InterPro" id="IPR013087">
    <property type="entry name" value="Znf_C2H2_type"/>
</dbReference>
<keyword evidence="2" id="KW-0677">Repeat</keyword>
<feature type="domain" description="C2H2-type" evidence="6">
    <location>
        <begin position="145"/>
        <end position="172"/>
    </location>
</feature>
<keyword evidence="1" id="KW-0479">Metal-binding</keyword>
<dbReference type="InterPro" id="IPR036236">
    <property type="entry name" value="Znf_C2H2_sf"/>
</dbReference>
<dbReference type="AlphaFoldDB" id="A0ABD0WWC3"/>
<dbReference type="PANTHER" id="PTHR24408">
    <property type="entry name" value="ZINC FINGER PROTEIN"/>
    <property type="match status" value="1"/>
</dbReference>
<reference evidence="7 8" key="1">
    <citation type="submission" date="2024-06" db="EMBL/GenBank/DDBJ databases">
        <authorList>
            <person name="Pan Q."/>
            <person name="Wen M."/>
            <person name="Jouanno E."/>
            <person name="Zahm M."/>
            <person name="Klopp C."/>
            <person name="Cabau C."/>
            <person name="Louis A."/>
            <person name="Berthelot C."/>
            <person name="Parey E."/>
            <person name="Roest Crollius H."/>
            <person name="Montfort J."/>
            <person name="Robinson-Rechavi M."/>
            <person name="Bouchez O."/>
            <person name="Lampietro C."/>
            <person name="Lopez Roques C."/>
            <person name="Donnadieu C."/>
            <person name="Postlethwait J."/>
            <person name="Bobe J."/>
            <person name="Verreycken H."/>
            <person name="Guiguen Y."/>
        </authorList>
    </citation>
    <scope>NUCLEOTIDE SEQUENCE [LARGE SCALE GENOMIC DNA]</scope>
    <source>
        <strain evidence="7">Up_M1</strain>
        <tissue evidence="7">Testis</tissue>
    </source>
</reference>
<feature type="domain" description="C2H2-type" evidence="6">
    <location>
        <begin position="173"/>
        <end position="200"/>
    </location>
</feature>